<feature type="non-terminal residue" evidence="1">
    <location>
        <position position="1"/>
    </location>
</feature>
<accession>A0A5M3N1C8</accession>
<sequence>IQCDDRFCKFSTTHPSDCVPPTCTQTCWQYRQFPEQYNPQIDSVCPTCAAQGRGA</sequence>
<evidence type="ECO:0000313" key="1">
    <source>
        <dbReference type="EMBL" id="EIW85210.1"/>
    </source>
</evidence>
<gene>
    <name evidence="1" type="ORF">CONPUDRAFT_47810</name>
</gene>
<dbReference type="OMA" id="CEDRFCK"/>
<name>A0A5M3N1C8_CONPW</name>
<dbReference type="Proteomes" id="UP000053558">
    <property type="component" value="Unassembled WGS sequence"/>
</dbReference>
<comment type="caution">
    <text evidence="1">The sequence shown here is derived from an EMBL/GenBank/DDBJ whole genome shotgun (WGS) entry which is preliminary data.</text>
</comment>
<dbReference type="KEGG" id="cput:CONPUDRAFT_47810"/>
<reference evidence="2" key="1">
    <citation type="journal article" date="2012" name="Science">
        <title>The Paleozoic origin of enzymatic lignin decomposition reconstructed from 31 fungal genomes.</title>
        <authorList>
            <person name="Floudas D."/>
            <person name="Binder M."/>
            <person name="Riley R."/>
            <person name="Barry K."/>
            <person name="Blanchette R.A."/>
            <person name="Henrissat B."/>
            <person name="Martinez A.T."/>
            <person name="Otillar R."/>
            <person name="Spatafora J.W."/>
            <person name="Yadav J.S."/>
            <person name="Aerts A."/>
            <person name="Benoit I."/>
            <person name="Boyd A."/>
            <person name="Carlson A."/>
            <person name="Copeland A."/>
            <person name="Coutinho P.M."/>
            <person name="de Vries R.P."/>
            <person name="Ferreira P."/>
            <person name="Findley K."/>
            <person name="Foster B."/>
            <person name="Gaskell J."/>
            <person name="Glotzer D."/>
            <person name="Gorecki P."/>
            <person name="Heitman J."/>
            <person name="Hesse C."/>
            <person name="Hori C."/>
            <person name="Igarashi K."/>
            <person name="Jurgens J.A."/>
            <person name="Kallen N."/>
            <person name="Kersten P."/>
            <person name="Kohler A."/>
            <person name="Kuees U."/>
            <person name="Kumar T.K.A."/>
            <person name="Kuo A."/>
            <person name="LaButti K."/>
            <person name="Larrondo L.F."/>
            <person name="Lindquist E."/>
            <person name="Ling A."/>
            <person name="Lombard V."/>
            <person name="Lucas S."/>
            <person name="Lundell T."/>
            <person name="Martin R."/>
            <person name="McLaughlin D.J."/>
            <person name="Morgenstern I."/>
            <person name="Morin E."/>
            <person name="Murat C."/>
            <person name="Nagy L.G."/>
            <person name="Nolan M."/>
            <person name="Ohm R.A."/>
            <person name="Patyshakuliyeva A."/>
            <person name="Rokas A."/>
            <person name="Ruiz-Duenas F.J."/>
            <person name="Sabat G."/>
            <person name="Salamov A."/>
            <person name="Samejima M."/>
            <person name="Schmutz J."/>
            <person name="Slot J.C."/>
            <person name="St John F."/>
            <person name="Stenlid J."/>
            <person name="Sun H."/>
            <person name="Sun S."/>
            <person name="Syed K."/>
            <person name="Tsang A."/>
            <person name="Wiebenga A."/>
            <person name="Young D."/>
            <person name="Pisabarro A."/>
            <person name="Eastwood D.C."/>
            <person name="Martin F."/>
            <person name="Cullen D."/>
            <person name="Grigoriev I.V."/>
            <person name="Hibbett D.S."/>
        </authorList>
    </citation>
    <scope>NUCLEOTIDE SEQUENCE [LARGE SCALE GENOMIC DNA]</scope>
    <source>
        <strain evidence="2">RWD-64-598 SS2</strain>
    </source>
</reference>
<keyword evidence="2" id="KW-1185">Reference proteome</keyword>
<dbReference type="AlphaFoldDB" id="A0A5M3N1C8"/>
<dbReference type="EMBL" id="JH711574">
    <property type="protein sequence ID" value="EIW85210.1"/>
    <property type="molecule type" value="Genomic_DNA"/>
</dbReference>
<dbReference type="OrthoDB" id="2748942at2759"/>
<dbReference type="RefSeq" id="XP_007764037.1">
    <property type="nucleotide sequence ID" value="XM_007765847.1"/>
</dbReference>
<dbReference type="GeneID" id="19207229"/>
<proteinExistence type="predicted"/>
<protein>
    <submittedName>
        <fullName evidence="1">Uncharacterized protein</fullName>
    </submittedName>
</protein>
<evidence type="ECO:0000313" key="2">
    <source>
        <dbReference type="Proteomes" id="UP000053558"/>
    </source>
</evidence>
<organism evidence="1 2">
    <name type="scientific">Coniophora puteana (strain RWD-64-598)</name>
    <name type="common">Brown rot fungus</name>
    <dbReference type="NCBI Taxonomy" id="741705"/>
    <lineage>
        <taxon>Eukaryota</taxon>
        <taxon>Fungi</taxon>
        <taxon>Dikarya</taxon>
        <taxon>Basidiomycota</taxon>
        <taxon>Agaricomycotina</taxon>
        <taxon>Agaricomycetes</taxon>
        <taxon>Agaricomycetidae</taxon>
        <taxon>Boletales</taxon>
        <taxon>Coniophorineae</taxon>
        <taxon>Coniophoraceae</taxon>
        <taxon>Coniophora</taxon>
    </lineage>
</organism>